<reference evidence="2" key="1">
    <citation type="submission" date="2023-07" db="EMBL/GenBank/DDBJ databases">
        <title>draft genome sequence of fig (Ficus carica).</title>
        <authorList>
            <person name="Takahashi T."/>
            <person name="Nishimura K."/>
        </authorList>
    </citation>
    <scope>NUCLEOTIDE SEQUENCE</scope>
</reference>
<comment type="caution">
    <text evidence="2">The sequence shown here is derived from an EMBL/GenBank/DDBJ whole genome shotgun (WGS) entry which is preliminary data.</text>
</comment>
<gene>
    <name evidence="2" type="ORF">TIFTF001_012621</name>
</gene>
<feature type="compositionally biased region" description="Gly residues" evidence="1">
    <location>
        <begin position="33"/>
        <end position="59"/>
    </location>
</feature>
<protein>
    <submittedName>
        <fullName evidence="2">Uncharacterized protein</fullName>
    </submittedName>
</protein>
<evidence type="ECO:0000313" key="3">
    <source>
        <dbReference type="Proteomes" id="UP001187192"/>
    </source>
</evidence>
<organism evidence="2 3">
    <name type="scientific">Ficus carica</name>
    <name type="common">Common fig</name>
    <dbReference type="NCBI Taxonomy" id="3494"/>
    <lineage>
        <taxon>Eukaryota</taxon>
        <taxon>Viridiplantae</taxon>
        <taxon>Streptophyta</taxon>
        <taxon>Embryophyta</taxon>
        <taxon>Tracheophyta</taxon>
        <taxon>Spermatophyta</taxon>
        <taxon>Magnoliopsida</taxon>
        <taxon>eudicotyledons</taxon>
        <taxon>Gunneridae</taxon>
        <taxon>Pentapetalae</taxon>
        <taxon>rosids</taxon>
        <taxon>fabids</taxon>
        <taxon>Rosales</taxon>
        <taxon>Moraceae</taxon>
        <taxon>Ficeae</taxon>
        <taxon>Ficus</taxon>
    </lineage>
</organism>
<proteinExistence type="predicted"/>
<feature type="compositionally biased region" description="Basic and acidic residues" evidence="1">
    <location>
        <begin position="1"/>
        <end position="15"/>
    </location>
</feature>
<feature type="region of interest" description="Disordered" evidence="1">
    <location>
        <begin position="1"/>
        <end position="59"/>
    </location>
</feature>
<dbReference type="AlphaFoldDB" id="A0AA88AG96"/>
<sequence>MVKLWAGREEKRERGASGARGGLGGAGEHRASGEGGVGEWGARGWGTWGGSGVGGGRPSLGCRRVGGGGVVASDEMGAGQAWGVVAGVEGSLTTARRSPAMEKIGVGRGKMR</sequence>
<dbReference type="EMBL" id="BTGU01000016">
    <property type="protein sequence ID" value="GMN43411.1"/>
    <property type="molecule type" value="Genomic_DNA"/>
</dbReference>
<dbReference type="Proteomes" id="UP001187192">
    <property type="component" value="Unassembled WGS sequence"/>
</dbReference>
<evidence type="ECO:0000313" key="2">
    <source>
        <dbReference type="EMBL" id="GMN43411.1"/>
    </source>
</evidence>
<evidence type="ECO:0000256" key="1">
    <source>
        <dbReference type="SAM" id="MobiDB-lite"/>
    </source>
</evidence>
<keyword evidence="3" id="KW-1185">Reference proteome</keyword>
<accession>A0AA88AG96</accession>
<name>A0AA88AG96_FICCA</name>